<dbReference type="PROSITE" id="PS51354">
    <property type="entry name" value="GLUTAREDOXIN_2"/>
    <property type="match status" value="1"/>
</dbReference>
<dbReference type="PROSITE" id="PS00195">
    <property type="entry name" value="GLUTAREDOXIN_1"/>
    <property type="match status" value="1"/>
</dbReference>
<keyword evidence="3" id="KW-1015">Disulfide bond</keyword>
<dbReference type="OrthoDB" id="418495at2759"/>
<dbReference type="Gene3D" id="3.40.30.10">
    <property type="entry name" value="Glutaredoxin"/>
    <property type="match status" value="1"/>
</dbReference>
<organism evidence="6 7">
    <name type="scientific">Smittium culicis</name>
    <dbReference type="NCBI Taxonomy" id="133412"/>
    <lineage>
        <taxon>Eukaryota</taxon>
        <taxon>Fungi</taxon>
        <taxon>Fungi incertae sedis</taxon>
        <taxon>Zoopagomycota</taxon>
        <taxon>Kickxellomycotina</taxon>
        <taxon>Harpellomycetes</taxon>
        <taxon>Harpellales</taxon>
        <taxon>Legeriomycetaceae</taxon>
        <taxon>Smittium</taxon>
    </lineage>
</organism>
<keyword evidence="7" id="KW-1185">Reference proteome</keyword>
<evidence type="ECO:0000256" key="2">
    <source>
        <dbReference type="ARBA" id="ARBA00022982"/>
    </source>
</evidence>
<dbReference type="GO" id="GO:0015038">
    <property type="term" value="F:glutathione disulfide oxidoreductase activity"/>
    <property type="evidence" value="ECO:0007669"/>
    <property type="project" value="TreeGrafter"/>
</dbReference>
<name>A0A1R1XTV7_9FUNG</name>
<dbReference type="InterPro" id="IPR011899">
    <property type="entry name" value="Glutaredoxin_euk/vir"/>
</dbReference>
<dbReference type="PRINTS" id="PR00160">
    <property type="entry name" value="GLUTAREDOXIN"/>
</dbReference>
<dbReference type="GO" id="GO:0034599">
    <property type="term" value="P:cellular response to oxidative stress"/>
    <property type="evidence" value="ECO:0007669"/>
    <property type="project" value="TreeGrafter"/>
</dbReference>
<dbReference type="NCBIfam" id="TIGR02180">
    <property type="entry name" value="GRX_euk"/>
    <property type="match status" value="1"/>
</dbReference>
<dbReference type="PANTHER" id="PTHR45694:SF18">
    <property type="entry name" value="GLUTAREDOXIN-1-RELATED"/>
    <property type="match status" value="1"/>
</dbReference>
<dbReference type="InterPro" id="IPR036249">
    <property type="entry name" value="Thioredoxin-like_sf"/>
</dbReference>
<dbReference type="CDD" id="cd03419">
    <property type="entry name" value="GRX_GRXh_1_2_like"/>
    <property type="match status" value="1"/>
</dbReference>
<evidence type="ECO:0000313" key="7">
    <source>
        <dbReference type="Proteomes" id="UP000187429"/>
    </source>
</evidence>
<keyword evidence="2" id="KW-0249">Electron transport</keyword>
<dbReference type="Pfam" id="PF00462">
    <property type="entry name" value="Glutaredoxin"/>
    <property type="match status" value="1"/>
</dbReference>
<protein>
    <submittedName>
        <fullName evidence="6">Glutaredoxin-C2</fullName>
    </submittedName>
</protein>
<dbReference type="PANTHER" id="PTHR45694">
    <property type="entry name" value="GLUTAREDOXIN 2"/>
    <property type="match status" value="1"/>
</dbReference>
<evidence type="ECO:0000256" key="4">
    <source>
        <dbReference type="ARBA" id="ARBA00023284"/>
    </source>
</evidence>
<dbReference type="InterPro" id="IPR014025">
    <property type="entry name" value="Glutaredoxin_subgr"/>
</dbReference>
<reference evidence="7" key="1">
    <citation type="submission" date="2017-01" db="EMBL/GenBank/DDBJ databases">
        <authorList>
            <person name="Wang Y."/>
            <person name="White M."/>
            <person name="Kvist S."/>
            <person name="Moncalvo J.-M."/>
        </authorList>
    </citation>
    <scope>NUCLEOTIDE SEQUENCE [LARGE SCALE GENOMIC DNA]</scope>
    <source>
        <strain evidence="7">ID-206-W2</strain>
    </source>
</reference>
<dbReference type="Proteomes" id="UP000187429">
    <property type="component" value="Unassembled WGS sequence"/>
</dbReference>
<proteinExistence type="predicted"/>
<evidence type="ECO:0000313" key="6">
    <source>
        <dbReference type="EMBL" id="OMJ18087.1"/>
    </source>
</evidence>
<evidence type="ECO:0000256" key="1">
    <source>
        <dbReference type="ARBA" id="ARBA00022448"/>
    </source>
</evidence>
<comment type="caution">
    <text evidence="6">The sequence shown here is derived from an EMBL/GenBank/DDBJ whole genome shotgun (WGS) entry which is preliminary data.</text>
</comment>
<dbReference type="GO" id="GO:0004602">
    <property type="term" value="F:glutathione peroxidase activity"/>
    <property type="evidence" value="ECO:0007669"/>
    <property type="project" value="UniProtKB-ARBA"/>
</dbReference>
<dbReference type="SUPFAM" id="SSF52833">
    <property type="entry name" value="Thioredoxin-like"/>
    <property type="match status" value="1"/>
</dbReference>
<dbReference type="InterPro" id="IPR011767">
    <property type="entry name" value="GLR_AS"/>
</dbReference>
<keyword evidence="4" id="KW-0676">Redox-active center</keyword>
<evidence type="ECO:0000259" key="5">
    <source>
        <dbReference type="Pfam" id="PF00462"/>
    </source>
</evidence>
<gene>
    <name evidence="6" type="ORF">AYI69_g7175</name>
</gene>
<evidence type="ECO:0000256" key="3">
    <source>
        <dbReference type="ARBA" id="ARBA00023157"/>
    </source>
</evidence>
<accession>A0A1R1XTV7</accession>
<dbReference type="GO" id="GO:0005737">
    <property type="term" value="C:cytoplasm"/>
    <property type="evidence" value="ECO:0007669"/>
    <property type="project" value="TreeGrafter"/>
</dbReference>
<keyword evidence="1" id="KW-0813">Transport</keyword>
<dbReference type="EMBL" id="LSSM01003377">
    <property type="protein sequence ID" value="OMJ18087.1"/>
    <property type="molecule type" value="Genomic_DNA"/>
</dbReference>
<sequence>MRIINLISTLIKSNNAVIFSKSYCPFCLRAKESLKSINLDFKVVELDEHPDGSKIQSALFDLTNQRTVPNIFINSKHIGGSDSLSEIIRNNDIESYLKK</sequence>
<dbReference type="FunFam" id="3.40.30.10:FF:000026">
    <property type="entry name" value="Glutaredoxin 2"/>
    <property type="match status" value="1"/>
</dbReference>
<dbReference type="AlphaFoldDB" id="A0A1R1XTV7"/>
<feature type="domain" description="Glutaredoxin" evidence="5">
    <location>
        <begin position="17"/>
        <end position="78"/>
    </location>
</feature>
<dbReference type="InterPro" id="IPR002109">
    <property type="entry name" value="Glutaredoxin"/>
</dbReference>